<feature type="compositionally biased region" description="Polar residues" evidence="1">
    <location>
        <begin position="29"/>
        <end position="39"/>
    </location>
</feature>
<name>A0A8H8DL62_9FUNG</name>
<dbReference type="AlphaFoldDB" id="A0A8H8DL62"/>
<evidence type="ECO:0000256" key="1">
    <source>
        <dbReference type="SAM" id="MobiDB-lite"/>
    </source>
</evidence>
<organism evidence="2 3">
    <name type="scientific">Olpidium bornovanus</name>
    <dbReference type="NCBI Taxonomy" id="278681"/>
    <lineage>
        <taxon>Eukaryota</taxon>
        <taxon>Fungi</taxon>
        <taxon>Fungi incertae sedis</taxon>
        <taxon>Olpidiomycota</taxon>
        <taxon>Olpidiomycotina</taxon>
        <taxon>Olpidiomycetes</taxon>
        <taxon>Olpidiales</taxon>
        <taxon>Olpidiaceae</taxon>
        <taxon>Olpidium</taxon>
    </lineage>
</organism>
<dbReference type="EMBL" id="JAEFCI010002968">
    <property type="protein sequence ID" value="KAG5461887.1"/>
    <property type="molecule type" value="Genomic_DNA"/>
</dbReference>
<sequence>MSAIPQKGKSEWIRFDDGSFAVLRIQATLTRGSPNVPTQKTKKTPRRSPMPYPSQPKVLHATSTRPSAEPHTQKDSA</sequence>
<dbReference type="Proteomes" id="UP000673691">
    <property type="component" value="Unassembled WGS sequence"/>
</dbReference>
<reference evidence="2 3" key="1">
    <citation type="journal article" name="Sci. Rep.">
        <title>Genome-scale phylogenetic analyses confirm Olpidium as the closest living zoosporic fungus to the non-flagellated, terrestrial fungi.</title>
        <authorList>
            <person name="Chang Y."/>
            <person name="Rochon D."/>
            <person name="Sekimoto S."/>
            <person name="Wang Y."/>
            <person name="Chovatia M."/>
            <person name="Sandor L."/>
            <person name="Salamov A."/>
            <person name="Grigoriev I.V."/>
            <person name="Stajich J.E."/>
            <person name="Spatafora J.W."/>
        </authorList>
    </citation>
    <scope>NUCLEOTIDE SEQUENCE [LARGE SCALE GENOMIC DNA]</scope>
    <source>
        <strain evidence="2">S191</strain>
    </source>
</reference>
<evidence type="ECO:0000313" key="2">
    <source>
        <dbReference type="EMBL" id="KAG5461887.1"/>
    </source>
</evidence>
<evidence type="ECO:0000313" key="3">
    <source>
        <dbReference type="Proteomes" id="UP000673691"/>
    </source>
</evidence>
<keyword evidence="3" id="KW-1185">Reference proteome</keyword>
<gene>
    <name evidence="2" type="ORF">BJ554DRAFT_5857</name>
</gene>
<accession>A0A8H8DL62</accession>
<proteinExistence type="predicted"/>
<comment type="caution">
    <text evidence="2">The sequence shown here is derived from an EMBL/GenBank/DDBJ whole genome shotgun (WGS) entry which is preliminary data.</text>
</comment>
<feature type="region of interest" description="Disordered" evidence="1">
    <location>
        <begin position="29"/>
        <end position="77"/>
    </location>
</feature>
<protein>
    <submittedName>
        <fullName evidence="2">Uncharacterized protein</fullName>
    </submittedName>
</protein>